<dbReference type="EMBL" id="JBHSRF010000009">
    <property type="protein sequence ID" value="MFC6081331.1"/>
    <property type="molecule type" value="Genomic_DNA"/>
</dbReference>
<gene>
    <name evidence="2" type="ORF">ACFP1K_09185</name>
</gene>
<dbReference type="Pfam" id="PF12728">
    <property type="entry name" value="HTH_17"/>
    <property type="match status" value="1"/>
</dbReference>
<evidence type="ECO:0000313" key="3">
    <source>
        <dbReference type="Proteomes" id="UP001596137"/>
    </source>
</evidence>
<reference evidence="3" key="1">
    <citation type="journal article" date="2019" name="Int. J. Syst. Evol. Microbiol.">
        <title>The Global Catalogue of Microorganisms (GCM) 10K type strain sequencing project: providing services to taxonomists for standard genome sequencing and annotation.</title>
        <authorList>
            <consortium name="The Broad Institute Genomics Platform"/>
            <consortium name="The Broad Institute Genome Sequencing Center for Infectious Disease"/>
            <person name="Wu L."/>
            <person name="Ma J."/>
        </authorList>
    </citation>
    <scope>NUCLEOTIDE SEQUENCE [LARGE SCALE GENOMIC DNA]</scope>
    <source>
        <strain evidence="3">JCM 30346</strain>
    </source>
</reference>
<keyword evidence="3" id="KW-1185">Reference proteome</keyword>
<evidence type="ECO:0000313" key="2">
    <source>
        <dbReference type="EMBL" id="MFC6081331.1"/>
    </source>
</evidence>
<accession>A0ABW1NDE9</accession>
<dbReference type="RefSeq" id="WP_380749052.1">
    <property type="nucleotide sequence ID" value="NZ_JBHSRF010000009.1"/>
</dbReference>
<proteinExistence type="predicted"/>
<dbReference type="InterPro" id="IPR009061">
    <property type="entry name" value="DNA-bd_dom_put_sf"/>
</dbReference>
<protein>
    <submittedName>
        <fullName evidence="2">Helix-turn-helix domain-containing protein</fullName>
    </submittedName>
</protein>
<dbReference type="SUPFAM" id="SSF46955">
    <property type="entry name" value="Putative DNA-binding domain"/>
    <property type="match status" value="1"/>
</dbReference>
<organism evidence="2 3">
    <name type="scientific">Sphaerisporangium aureirubrum</name>
    <dbReference type="NCBI Taxonomy" id="1544736"/>
    <lineage>
        <taxon>Bacteria</taxon>
        <taxon>Bacillati</taxon>
        <taxon>Actinomycetota</taxon>
        <taxon>Actinomycetes</taxon>
        <taxon>Streptosporangiales</taxon>
        <taxon>Streptosporangiaceae</taxon>
        <taxon>Sphaerisporangium</taxon>
    </lineage>
</organism>
<feature type="domain" description="Helix-turn-helix" evidence="1">
    <location>
        <begin position="76"/>
        <end position="127"/>
    </location>
</feature>
<comment type="caution">
    <text evidence="2">The sequence shown here is derived from an EMBL/GenBank/DDBJ whole genome shotgun (WGS) entry which is preliminary data.</text>
</comment>
<sequence>MARTGVLARATHVEPVSSDHDVLAELQTTHPRAQLVLRESGGHDIVLPQGLVRLVLAVAEDLAAGNAVLALPLETLLTPQEAAQLLGLSRPFVSRLLNDGEIPSRHLPDSRHRLIRLTDLLEFQTRREQRAEGRRRIMEIAEEANLPY</sequence>
<dbReference type="InterPro" id="IPR041657">
    <property type="entry name" value="HTH_17"/>
</dbReference>
<dbReference type="NCBIfam" id="TIGR01764">
    <property type="entry name" value="excise"/>
    <property type="match status" value="1"/>
</dbReference>
<dbReference type="InterPro" id="IPR010093">
    <property type="entry name" value="SinI_DNA-bd"/>
</dbReference>
<dbReference type="Proteomes" id="UP001596137">
    <property type="component" value="Unassembled WGS sequence"/>
</dbReference>
<evidence type="ECO:0000259" key="1">
    <source>
        <dbReference type="Pfam" id="PF12728"/>
    </source>
</evidence>
<name>A0ABW1NDE9_9ACTN</name>